<evidence type="ECO:0000313" key="2">
    <source>
        <dbReference type="Proteomes" id="UP001608902"/>
    </source>
</evidence>
<dbReference type="Proteomes" id="UP001608902">
    <property type="component" value="Unassembled WGS sequence"/>
</dbReference>
<sequence>MLSSVVDHHSDEPFARWKSEAAADPSILNERIRFPYACNMITANRLVKTGMNEELASYDRSNIHNSGIATKELANLYEKFGEGGFGLIVSGAINVNEERRMEET</sequence>
<comment type="caution">
    <text evidence="1">The sequence shown here is derived from an EMBL/GenBank/DDBJ whole genome shotgun (WGS) entry which is preliminary data.</text>
</comment>
<dbReference type="AlphaFoldDB" id="A0ABD6EHI8"/>
<dbReference type="Gene3D" id="3.20.20.70">
    <property type="entry name" value="Aldolase class I"/>
    <property type="match status" value="1"/>
</dbReference>
<protein>
    <submittedName>
        <fullName evidence="1">Uncharacterized protein</fullName>
    </submittedName>
</protein>
<proteinExistence type="predicted"/>
<dbReference type="InterPro" id="IPR013785">
    <property type="entry name" value="Aldolase_TIM"/>
</dbReference>
<accession>A0ABD6EHI8</accession>
<organism evidence="1 2">
    <name type="scientific">Gnathostoma spinigerum</name>
    <dbReference type="NCBI Taxonomy" id="75299"/>
    <lineage>
        <taxon>Eukaryota</taxon>
        <taxon>Metazoa</taxon>
        <taxon>Ecdysozoa</taxon>
        <taxon>Nematoda</taxon>
        <taxon>Chromadorea</taxon>
        <taxon>Rhabditida</taxon>
        <taxon>Spirurina</taxon>
        <taxon>Gnathostomatomorpha</taxon>
        <taxon>Gnathostomatoidea</taxon>
        <taxon>Gnathostomatidae</taxon>
        <taxon>Gnathostoma</taxon>
    </lineage>
</organism>
<dbReference type="SUPFAM" id="SSF51395">
    <property type="entry name" value="FMN-linked oxidoreductases"/>
    <property type="match status" value="1"/>
</dbReference>
<gene>
    <name evidence="1" type="ORF">AB6A40_006142</name>
</gene>
<evidence type="ECO:0000313" key="1">
    <source>
        <dbReference type="EMBL" id="MFH4979433.1"/>
    </source>
</evidence>
<dbReference type="EMBL" id="JBGFUD010004185">
    <property type="protein sequence ID" value="MFH4979433.1"/>
    <property type="molecule type" value="Genomic_DNA"/>
</dbReference>
<name>A0ABD6EHI8_9BILA</name>
<reference evidence="1 2" key="1">
    <citation type="submission" date="2024-08" db="EMBL/GenBank/DDBJ databases">
        <title>Gnathostoma spinigerum genome.</title>
        <authorList>
            <person name="Gonzalez-Bertolin B."/>
            <person name="Monzon S."/>
            <person name="Zaballos A."/>
            <person name="Jimenez P."/>
            <person name="Dekumyoy P."/>
            <person name="Varona S."/>
            <person name="Cuesta I."/>
            <person name="Sumanam S."/>
            <person name="Adisakwattana P."/>
            <person name="Gasser R.B."/>
            <person name="Hernandez-Gonzalez A."/>
            <person name="Young N.D."/>
            <person name="Perteguer M.J."/>
        </authorList>
    </citation>
    <scope>NUCLEOTIDE SEQUENCE [LARGE SCALE GENOMIC DNA]</scope>
    <source>
        <strain evidence="1">AL3</strain>
        <tissue evidence="1">Liver</tissue>
    </source>
</reference>
<keyword evidence="2" id="KW-1185">Reference proteome</keyword>